<proteinExistence type="inferred from homology"/>
<protein>
    <submittedName>
        <fullName evidence="6">Uncharacterized protein</fullName>
    </submittedName>
</protein>
<feature type="region of interest" description="Disordered" evidence="4">
    <location>
        <begin position="1"/>
        <end position="105"/>
    </location>
</feature>
<feature type="compositionally biased region" description="Polar residues" evidence="4">
    <location>
        <begin position="86"/>
        <end position="96"/>
    </location>
</feature>
<dbReference type="WBParaSite" id="BXY_1596300.1">
    <property type="protein sequence ID" value="BXY_1596300.1"/>
    <property type="gene ID" value="BXY_1596300"/>
</dbReference>
<sequence length="1048" mass="121532">MFSSAKGRIPVLDDTDTPSTSNSYSSFLLLERNRQEQLQALSENDQSGSDVEVTGEVIRTKKKKEKKRKSKHKKHKRSRRHSSSSDSITSFGSRPQSPEEEKVDNYNFTRNVKRFGLKVHPRALISITQLNSVIDDLYPGQFYDRENRYFNAKTARKLEKPAKERIFRKIRHDQSETFIPLSTEPAGEDVERESNLESFYTGMNAEEFDIFMKGQSVGIDGLTYDERRKLLKSKLKYNPRNKELWDEFLEFEDKELEEAARSAGVSVDSLAPVYFERKVEIIKDAIRNLPGHFKFEFLMEQLYAMSRINELESEKVKEFYNKLKSSYPNQPEVSRFAIRVNLTDRFQLNRVISLYDETIVRMIAINNGTFVSHCALPSTPGYVVELIRNRCRLLIEAGYLHRALAMTQAVIEYYCFPPKDVKNATNSVKIKRFLTFWESGAPRIGDDGAKGWMNTRISEIDLKVFREEEKQNILMEYEEQSAAERSLISPVYGSTWNECIFWNQLEQIRINISWRPLRQPKMGEDYGYETRYVGLSDFGANLLDLGENVNVEELVFSLLRTIGIVDPMKEDDGHQNVFRVLCPEYSSSSLIPIKGFPQFQCNLLKLLVNSPVIDSGRCLQALVKTVTINLRLSGSTPSESLKEINSLHKSLPKGPQIASHLAFFSILDSLATFAGLRSTFTGVNTDDYCVGEKKTARQRVVTSYLTYLNQNPFNLPANVQRQIVLEAAFRLCQKLPSKHSRKGKFVINRLRLLTFLVVDKIKNFLDVNALISDEDIKTARDFWQDQFQTFSTLEEPVGDDAKSINSTQDIVFELFSVFMFECTGVSAFTNDNVNGFVEKSRNRIQIRLDFAFELAEHHLFDFKEYSKWVDEAFDRYPDQVNVYRHLTNVYSVKSCHELSLIKLNEKNDLKRNARLLCRIAAVYRRLQKAKENDDEVVVDGLDTWFRKFFDESISFLSKRGVPDSFMWKFFLNYQHENNKTFKFESMYPVAMRDCPYSKSLMMEESKSPFVLERMIDDIKYFADNYGLYIMTLPEEARILRQQASRLVI</sequence>
<evidence type="ECO:0000256" key="4">
    <source>
        <dbReference type="SAM" id="MobiDB-lite"/>
    </source>
</evidence>
<dbReference type="GO" id="GO:0031048">
    <property type="term" value="P:regulatory ncRNA-mediated heterochromatin formation"/>
    <property type="evidence" value="ECO:0007669"/>
    <property type="project" value="TreeGrafter"/>
</dbReference>
<dbReference type="InterPro" id="IPR013633">
    <property type="entry name" value="NRDE-2"/>
</dbReference>
<evidence type="ECO:0000256" key="1">
    <source>
        <dbReference type="ARBA" id="ARBA00004123"/>
    </source>
</evidence>
<dbReference type="PANTHER" id="PTHR13471">
    <property type="entry name" value="TETRATRICOPEPTIDE-LIKE HELICAL"/>
    <property type="match status" value="1"/>
</dbReference>
<dbReference type="Proteomes" id="UP000095284">
    <property type="component" value="Unplaced"/>
</dbReference>
<accession>A0A1I7SSE6</accession>
<dbReference type="AlphaFoldDB" id="A0A1I7SSE6"/>
<comment type="subcellular location">
    <subcellularLocation>
        <location evidence="1">Nucleus</location>
    </subcellularLocation>
</comment>
<evidence type="ECO:0000256" key="3">
    <source>
        <dbReference type="ARBA" id="ARBA00023242"/>
    </source>
</evidence>
<dbReference type="GO" id="GO:1902369">
    <property type="term" value="P:negative regulation of RNA catabolic process"/>
    <property type="evidence" value="ECO:0007669"/>
    <property type="project" value="TreeGrafter"/>
</dbReference>
<comment type="similarity">
    <text evidence="2">Belongs to the NRDE2 family.</text>
</comment>
<evidence type="ECO:0000256" key="2">
    <source>
        <dbReference type="ARBA" id="ARBA00009265"/>
    </source>
</evidence>
<feature type="compositionally biased region" description="Polar residues" evidence="4">
    <location>
        <begin position="17"/>
        <end position="26"/>
    </location>
</feature>
<dbReference type="eggNOG" id="KOG1972">
    <property type="taxonomic scope" value="Eukaryota"/>
</dbReference>
<dbReference type="eggNOG" id="KOG3195">
    <property type="taxonomic scope" value="Eukaryota"/>
</dbReference>
<dbReference type="PANTHER" id="PTHR13471:SF0">
    <property type="entry name" value="NUCLEAR EXOSOME REGULATOR NRDE2"/>
    <property type="match status" value="1"/>
</dbReference>
<dbReference type="Pfam" id="PF08424">
    <property type="entry name" value="NRDE-2"/>
    <property type="match status" value="1"/>
</dbReference>
<reference evidence="6" key="1">
    <citation type="submission" date="2016-11" db="UniProtKB">
        <authorList>
            <consortium name="WormBaseParasite"/>
        </authorList>
    </citation>
    <scope>IDENTIFICATION</scope>
</reference>
<evidence type="ECO:0000313" key="5">
    <source>
        <dbReference type="Proteomes" id="UP000095284"/>
    </source>
</evidence>
<name>A0A1I7SSE6_BURXY</name>
<keyword evidence="3" id="KW-0539">Nucleus</keyword>
<dbReference type="GO" id="GO:0071013">
    <property type="term" value="C:catalytic step 2 spliceosome"/>
    <property type="evidence" value="ECO:0007669"/>
    <property type="project" value="TreeGrafter"/>
</dbReference>
<organism evidence="5 6">
    <name type="scientific">Bursaphelenchus xylophilus</name>
    <name type="common">Pinewood nematode worm</name>
    <name type="synonym">Aphelenchoides xylophilus</name>
    <dbReference type="NCBI Taxonomy" id="6326"/>
    <lineage>
        <taxon>Eukaryota</taxon>
        <taxon>Metazoa</taxon>
        <taxon>Ecdysozoa</taxon>
        <taxon>Nematoda</taxon>
        <taxon>Chromadorea</taxon>
        <taxon>Rhabditida</taxon>
        <taxon>Tylenchina</taxon>
        <taxon>Tylenchomorpha</taxon>
        <taxon>Aphelenchoidea</taxon>
        <taxon>Aphelenchoididae</taxon>
        <taxon>Bursaphelenchus</taxon>
    </lineage>
</organism>
<evidence type="ECO:0000313" key="6">
    <source>
        <dbReference type="WBParaSite" id="BXY_1596300.1"/>
    </source>
</evidence>
<feature type="compositionally biased region" description="Basic residues" evidence="4">
    <location>
        <begin position="60"/>
        <end position="82"/>
    </location>
</feature>